<feature type="domain" description="MHD2" evidence="4">
    <location>
        <begin position="1281"/>
        <end position="1400"/>
    </location>
</feature>
<proteinExistence type="predicted"/>
<feature type="compositionally biased region" description="Pro residues" evidence="1">
    <location>
        <begin position="1455"/>
        <end position="1464"/>
    </location>
</feature>
<dbReference type="PROSITE" id="PS51258">
    <property type="entry name" value="MHD1"/>
    <property type="match status" value="1"/>
</dbReference>
<comment type="caution">
    <text evidence="5">The sequence shown here is derived from an EMBL/GenBank/DDBJ whole genome shotgun (WGS) entry which is preliminary data.</text>
</comment>
<dbReference type="SUPFAM" id="SSF49562">
    <property type="entry name" value="C2 domain (Calcium/lipid-binding domain, CaLB)"/>
    <property type="match status" value="1"/>
</dbReference>
<dbReference type="Proteomes" id="UP001151518">
    <property type="component" value="Unassembled WGS sequence"/>
</dbReference>
<dbReference type="OrthoDB" id="2015333at2759"/>
<organism evidence="5 6">
    <name type="scientific">Coemansia spiralis</name>
    <dbReference type="NCBI Taxonomy" id="417178"/>
    <lineage>
        <taxon>Eukaryota</taxon>
        <taxon>Fungi</taxon>
        <taxon>Fungi incertae sedis</taxon>
        <taxon>Zoopagomycota</taxon>
        <taxon>Kickxellomycotina</taxon>
        <taxon>Kickxellomycetes</taxon>
        <taxon>Kickxellales</taxon>
        <taxon>Kickxellaceae</taxon>
        <taxon>Coemansia</taxon>
    </lineage>
</organism>
<feature type="compositionally biased region" description="Polar residues" evidence="1">
    <location>
        <begin position="158"/>
        <end position="168"/>
    </location>
</feature>
<dbReference type="PANTHER" id="PTHR47263">
    <property type="entry name" value="ADENYLATE CYCLASE ACTIVATION PROTEIN GIT1"/>
    <property type="match status" value="1"/>
</dbReference>
<evidence type="ECO:0000259" key="4">
    <source>
        <dbReference type="PROSITE" id="PS51259"/>
    </source>
</evidence>
<accession>A0A9W8G243</accession>
<feature type="region of interest" description="Disordered" evidence="1">
    <location>
        <begin position="155"/>
        <end position="187"/>
    </location>
</feature>
<dbReference type="Gene3D" id="1.10.357.50">
    <property type="match status" value="1"/>
</dbReference>
<dbReference type="Gene3D" id="1.20.58.1100">
    <property type="match status" value="1"/>
</dbReference>
<feature type="compositionally biased region" description="Polar residues" evidence="1">
    <location>
        <begin position="176"/>
        <end position="186"/>
    </location>
</feature>
<sequence length="1583" mass="176676">MPPRPMPAVSVVSAHSKTRQTKLPLQPSPFATPKSLRDRELPPIPAQNVQSELPLSSLHLAENRVEKNSISSGDKVMSERSKEELASTAEYKPQADSSFAPAPASTAIVKEPNEEEKITYQYALRYAMILDAENAQLAARAHGIGMPGVSESGRTIGRANSGNNSGFSVKSVGKASGTSNLNNRTPTLVAPNKASVVADTSNTAEQQSRLKGKKWKTSLLELGDSTARKIKAEMSNSSKLKSLAKGITGGGKEPSVNHTRDGGLTHSIVKAVAQQLKSAASVSSLHPLTRECYLEIHEYLRAKEHSEALGAHGTINDLLDVFSEQAQAVCARHGITSEPDATNTVDSQLSRFVKLLRSVLQAKAHTSREAGLALIKLDDVPETQLSGTRVRAESDASLSGNCYGHSSSASGGEDKSSGQISAWLRKAFQVPEDGHNQIVAELKKEVNQETATQDLRMCLLVLKKNMSFAGKPEHFRTPHAYNLWKDREITSLEQLIHTYSIRQSFMSGEHISAGRLKLEASAIEALGDEEIASAFEYIPTNAAQHYRRLTQLAVLHDIVSALGLSDSASGSTDSNSNIASAIQLSNSAKELLKQLAIAWRISAPYRETCYLDVINEYYEQGALSATYLLDAFNKTERIVHLMNPLDWHLSQYEYLLEVEGRIEYNALGRARDVIEELDQQRPEKNIYLRRILRSLVINDVTCPVVPNKPMPNIEGRRQEVMSVIEPSIVYRYECLAGQCFGDDTISSRIDGYAQLAALIMRDCERCHSIFFDPLLEDGDRRFDIAGMMAEIETTHLYTDLLRHVQQFGYTTRSIDVEATFELCNLITKIERLHEQSSGKPLEGIDNKRLFKESVETWMRNIDQEKAKWVENALKHDSYPRELDIGKHSTSVIDLVSCFAQQASIAQKLKWPDVDTKVYFLTQFMKYVDITFEVYAAMMLKQFMSCLSLPVEENKDSKSTGWNSMWNSRKYKEQLLSLSSTTQAALAQLDQSSPVEISVEACVRLNNLTIAKERLFELHKELDIRETIEEAGGVNRESINKVKPESYLLSFKIIRAEGLEMFKKQYDTNIDAGARPYVKLATTRQADKDVTKRATFAKTRPALSGPINPRWNESFDLQLGSGDELVAPLEARICTRDGPKALGHREKTRARAFFAPPAGTALAADGSVDMVLDLEPSGHLLLQVTMDGELDDVEFYSGRIFRFLDRTLSDMQQRIVEQVSVGVREYLRQILVAQPTRYRRASRIPGQRNVGIERGIERSIQFLKSGGHQEPATIRITQESCCEALIPLVDYLEDNLHTVFVNLYEDTANGVLVKVWNEILVSLEDILLPPLRGLSKGSAKPLTESDLHNIFDCLDFLKWYFEGGSDKDGIPSDVLENRKYNVLLAVREMYFMTSRELIDAYISELRESANDKDSFSAGAKHLDNRQLLSPASFRSGDLHIQSESSAGISSVTKRPLPLPPTPPRPGSKDGQIPRRFSNCDDGGFNSSSDTLPMTSQEIRTAIVPSPANKASLSRSRSVWAHKDAETLNRFKRSHRMVTDKGDLILRLLRLRFDKEASKFVQTQLEVRAQQMHYEMRRAVKLSNK</sequence>
<feature type="domain" description="C2" evidence="2">
    <location>
        <begin position="1029"/>
        <end position="1171"/>
    </location>
</feature>
<feature type="compositionally biased region" description="Basic and acidic residues" evidence="1">
    <location>
        <begin position="76"/>
        <end position="85"/>
    </location>
</feature>
<dbReference type="InterPro" id="IPR014770">
    <property type="entry name" value="Munc13_1"/>
</dbReference>
<dbReference type="InterPro" id="IPR052811">
    <property type="entry name" value="Glucose_resp_signaling"/>
</dbReference>
<dbReference type="PROSITE" id="PS50004">
    <property type="entry name" value="C2"/>
    <property type="match status" value="1"/>
</dbReference>
<gene>
    <name evidence="5" type="ORF">GGI25_005847</name>
</gene>
<reference evidence="5" key="1">
    <citation type="submission" date="2022-07" db="EMBL/GenBank/DDBJ databases">
        <title>Phylogenomic reconstructions and comparative analyses of Kickxellomycotina fungi.</title>
        <authorList>
            <person name="Reynolds N.K."/>
            <person name="Stajich J.E."/>
            <person name="Barry K."/>
            <person name="Grigoriev I.V."/>
            <person name="Crous P."/>
            <person name="Smith M.E."/>
        </authorList>
    </citation>
    <scope>NUCLEOTIDE SEQUENCE</scope>
    <source>
        <strain evidence="5">NRRL 3115</strain>
    </source>
</reference>
<evidence type="ECO:0000313" key="5">
    <source>
        <dbReference type="EMBL" id="KAJ2670382.1"/>
    </source>
</evidence>
<dbReference type="PROSITE" id="PS51259">
    <property type="entry name" value="MHD2"/>
    <property type="match status" value="1"/>
</dbReference>
<protein>
    <submittedName>
        <fullName evidence="5">Uncharacterized protein</fullName>
    </submittedName>
</protein>
<dbReference type="PANTHER" id="PTHR47263:SF1">
    <property type="entry name" value="C2 DOMAIN PROTEIN (AFU_ORTHOLOGUE AFUA_7G02350)"/>
    <property type="match status" value="1"/>
</dbReference>
<evidence type="ECO:0000259" key="2">
    <source>
        <dbReference type="PROSITE" id="PS50004"/>
    </source>
</evidence>
<dbReference type="EMBL" id="JANBTW010000125">
    <property type="protein sequence ID" value="KAJ2670382.1"/>
    <property type="molecule type" value="Genomic_DNA"/>
</dbReference>
<dbReference type="InterPro" id="IPR014772">
    <property type="entry name" value="Munc13_dom-2"/>
</dbReference>
<evidence type="ECO:0000259" key="3">
    <source>
        <dbReference type="PROSITE" id="PS51258"/>
    </source>
</evidence>
<feature type="region of interest" description="Disordered" evidence="1">
    <location>
        <begin position="1443"/>
        <end position="1490"/>
    </location>
</feature>
<name>A0A9W8G243_9FUNG</name>
<dbReference type="InterPro" id="IPR000008">
    <property type="entry name" value="C2_dom"/>
</dbReference>
<feature type="domain" description="MHD1" evidence="3">
    <location>
        <begin position="820"/>
        <end position="938"/>
    </location>
</feature>
<evidence type="ECO:0000313" key="6">
    <source>
        <dbReference type="Proteomes" id="UP001151518"/>
    </source>
</evidence>
<dbReference type="InterPro" id="IPR035892">
    <property type="entry name" value="C2_domain_sf"/>
</dbReference>
<evidence type="ECO:0000256" key="1">
    <source>
        <dbReference type="SAM" id="MobiDB-lite"/>
    </source>
</evidence>
<feature type="region of interest" description="Disordered" evidence="1">
    <location>
        <begin position="1"/>
        <end position="100"/>
    </location>
</feature>